<dbReference type="EMBL" id="CVRQ01000022">
    <property type="protein sequence ID" value="CRL38685.1"/>
    <property type="molecule type" value="Genomic_DNA"/>
</dbReference>
<dbReference type="PANTHER" id="PTHR14969">
    <property type="entry name" value="SPHINGOSINE-1-PHOSPHATE PHOSPHOHYDROLASE"/>
    <property type="match status" value="1"/>
</dbReference>
<dbReference type="InterPro" id="IPR036938">
    <property type="entry name" value="PAP2/HPO_sf"/>
</dbReference>
<accession>A0A0M6WPC3</accession>
<evidence type="ECO:0000259" key="2">
    <source>
        <dbReference type="SMART" id="SM00014"/>
    </source>
</evidence>
<dbReference type="Proteomes" id="UP000049472">
    <property type="component" value="Unassembled WGS sequence"/>
</dbReference>
<dbReference type="RefSeq" id="WP_055062008.1">
    <property type="nucleotide sequence ID" value="NZ_CVRQ01000022.1"/>
</dbReference>
<dbReference type="PANTHER" id="PTHR14969:SF13">
    <property type="entry name" value="AT30094P"/>
    <property type="match status" value="1"/>
</dbReference>
<feature type="domain" description="Phosphatidic acid phosphatase type 2/haloperoxidase" evidence="2">
    <location>
        <begin position="49"/>
        <end position="167"/>
    </location>
</feature>
<feature type="transmembrane region" description="Helical" evidence="1">
    <location>
        <begin position="53"/>
        <end position="74"/>
    </location>
</feature>
<proteinExistence type="predicted"/>
<protein>
    <submittedName>
        <fullName evidence="3">Phosphatidylglycerophosphatase B</fullName>
    </submittedName>
</protein>
<sequence>MKKNTYIKMTAPFRENNRAARKLELINKICTYLVFITYPVYVLYLCFTAGHMLALSIIAPLVGFIAVSVFRYIVNRPRPYEKFDMPPVITKDTHGRSFPSRHVFSAFIIAFTVLICSPAASPLWFIGILLAVLAAIIACVRVISGVHFISDVVGAFVFAAIEAYIVTVFFL</sequence>
<reference evidence="4" key="1">
    <citation type="submission" date="2015-05" db="EMBL/GenBank/DDBJ databases">
        <authorList>
            <consortium name="Pathogen Informatics"/>
        </authorList>
    </citation>
    <scope>NUCLEOTIDE SEQUENCE [LARGE SCALE GENOMIC DNA]</scope>
    <source>
        <strain evidence="4">T1-815</strain>
    </source>
</reference>
<keyword evidence="1" id="KW-0812">Transmembrane</keyword>
<feature type="transmembrane region" description="Helical" evidence="1">
    <location>
        <begin position="126"/>
        <end position="143"/>
    </location>
</feature>
<feature type="transmembrane region" description="Helical" evidence="1">
    <location>
        <begin position="152"/>
        <end position="170"/>
    </location>
</feature>
<evidence type="ECO:0000313" key="4">
    <source>
        <dbReference type="Proteomes" id="UP000049472"/>
    </source>
</evidence>
<keyword evidence="1" id="KW-1133">Transmembrane helix</keyword>
<evidence type="ECO:0000313" key="3">
    <source>
        <dbReference type="EMBL" id="CRL38685.1"/>
    </source>
</evidence>
<dbReference type="CDD" id="cd01610">
    <property type="entry name" value="PAP2_like"/>
    <property type="match status" value="1"/>
</dbReference>
<dbReference type="InterPro" id="IPR000326">
    <property type="entry name" value="PAP2/HPO"/>
</dbReference>
<feature type="transmembrane region" description="Helical" evidence="1">
    <location>
        <begin position="103"/>
        <end position="120"/>
    </location>
</feature>
<gene>
    <name evidence="3" type="ORF">T1815_18751</name>
</gene>
<dbReference type="Pfam" id="PF01569">
    <property type="entry name" value="PAP2"/>
    <property type="match status" value="1"/>
</dbReference>
<dbReference type="SMART" id="SM00014">
    <property type="entry name" value="acidPPc"/>
    <property type="match status" value="1"/>
</dbReference>
<keyword evidence="1" id="KW-0472">Membrane</keyword>
<evidence type="ECO:0000256" key="1">
    <source>
        <dbReference type="SAM" id="Phobius"/>
    </source>
</evidence>
<organism evidence="3 4">
    <name type="scientific">Agathobacter rectalis</name>
    <dbReference type="NCBI Taxonomy" id="39491"/>
    <lineage>
        <taxon>Bacteria</taxon>
        <taxon>Bacillati</taxon>
        <taxon>Bacillota</taxon>
        <taxon>Clostridia</taxon>
        <taxon>Lachnospirales</taxon>
        <taxon>Lachnospiraceae</taxon>
        <taxon>Agathobacter</taxon>
    </lineage>
</organism>
<dbReference type="Gene3D" id="1.20.144.10">
    <property type="entry name" value="Phosphatidic acid phosphatase type 2/haloperoxidase"/>
    <property type="match status" value="1"/>
</dbReference>
<dbReference type="SUPFAM" id="SSF48317">
    <property type="entry name" value="Acid phosphatase/Vanadium-dependent haloperoxidase"/>
    <property type="match status" value="1"/>
</dbReference>
<feature type="transmembrane region" description="Helical" evidence="1">
    <location>
        <begin position="29"/>
        <end position="47"/>
    </location>
</feature>
<dbReference type="AlphaFoldDB" id="A0A0M6WPC3"/>
<keyword evidence="4" id="KW-1185">Reference proteome</keyword>
<name>A0A0M6WPC3_9FIRM</name>